<dbReference type="Proteomes" id="UP000245916">
    <property type="component" value="Unassembled WGS sequence"/>
</dbReference>
<sequence>MASALIHPVILCGGAGQRLWPLSSPEQPKPLLPLVGNKSMLQLTADRVSDRTRYAAPIVVCGTLHARQVENQLVEAGAAPATMIVEPASRNTAPAIALAAASVAPETALLVMPSDHLVERAEPFRRAVDLALPAALDGRIVTFGIEPTRPENGYGYIRIGERLSEGVHVVDAFVEKPELERATAYLAEGGYSWNAGIFLFRAGDYLAALARHAPAIAVAAQSSLELARKDGIHIRPDPEAFGASPSLSIDYAVIEKTERAAVVPVEMGWSDIGSWDAVYEFSGKDAEGNALSGDVLALGTEGSLIHSDGPTVAAIGVRDLLILVSDGSVLVLPRGESQRVREIADLLAKRSPDANPGSR</sequence>
<dbReference type="EC" id="2.7.7.13" evidence="2"/>
<dbReference type="SUPFAM" id="SSF159283">
    <property type="entry name" value="Guanosine diphospho-D-mannose pyrophosphorylase/mannose-6-phosphate isomerase linker domain"/>
    <property type="match status" value="1"/>
</dbReference>
<comment type="catalytic activity">
    <reaction evidence="7">
        <text>alpha-D-mannose 1-phosphate + GTP + H(+) = GDP-alpha-D-mannose + diphosphate</text>
        <dbReference type="Rhea" id="RHEA:15229"/>
        <dbReference type="ChEBI" id="CHEBI:15378"/>
        <dbReference type="ChEBI" id="CHEBI:33019"/>
        <dbReference type="ChEBI" id="CHEBI:37565"/>
        <dbReference type="ChEBI" id="CHEBI:57527"/>
        <dbReference type="ChEBI" id="CHEBI:58409"/>
        <dbReference type="EC" id="2.7.7.13"/>
    </reaction>
</comment>
<dbReference type="Pfam" id="PF22640">
    <property type="entry name" value="ManC_GMP_beta-helix"/>
    <property type="match status" value="1"/>
</dbReference>
<dbReference type="SUPFAM" id="SSF53448">
    <property type="entry name" value="Nucleotide-diphospho-sugar transferases"/>
    <property type="match status" value="1"/>
</dbReference>
<dbReference type="EMBL" id="QFFF01000001">
    <property type="protein sequence ID" value="PWG02113.1"/>
    <property type="molecule type" value="Genomic_DNA"/>
</dbReference>
<reference evidence="11 12" key="1">
    <citation type="submission" date="2018-05" db="EMBL/GenBank/DDBJ databases">
        <title>Genome of Sphingosinicella humi QZX222.</title>
        <authorList>
            <person name="Qiao Z."/>
            <person name="Wang G."/>
        </authorList>
    </citation>
    <scope>NUCLEOTIDE SEQUENCE [LARGE SCALE GENOMIC DNA]</scope>
    <source>
        <strain evidence="11 12">QZX222</strain>
    </source>
</reference>
<evidence type="ECO:0000256" key="7">
    <source>
        <dbReference type="ARBA" id="ARBA00047343"/>
    </source>
</evidence>
<evidence type="ECO:0000256" key="6">
    <source>
        <dbReference type="ARBA" id="ARBA00023134"/>
    </source>
</evidence>
<dbReference type="GO" id="GO:0004475">
    <property type="term" value="F:mannose-1-phosphate guanylyltransferase (GTP) activity"/>
    <property type="evidence" value="ECO:0007669"/>
    <property type="project" value="UniProtKB-EC"/>
</dbReference>
<dbReference type="InterPro" id="IPR005835">
    <property type="entry name" value="NTP_transferase_dom"/>
</dbReference>
<dbReference type="RefSeq" id="WP_109270253.1">
    <property type="nucleotide sequence ID" value="NZ_QFFF01000001.1"/>
</dbReference>
<evidence type="ECO:0000256" key="8">
    <source>
        <dbReference type="RuleBase" id="RU004190"/>
    </source>
</evidence>
<dbReference type="GO" id="GO:0016853">
    <property type="term" value="F:isomerase activity"/>
    <property type="evidence" value="ECO:0007669"/>
    <property type="project" value="UniProtKB-KW"/>
</dbReference>
<evidence type="ECO:0000256" key="1">
    <source>
        <dbReference type="ARBA" id="ARBA00006115"/>
    </source>
</evidence>
<dbReference type="CDD" id="cd02509">
    <property type="entry name" value="GDP-M1P_Guanylyltransferase"/>
    <property type="match status" value="1"/>
</dbReference>
<dbReference type="GO" id="GO:0009298">
    <property type="term" value="P:GDP-mannose biosynthetic process"/>
    <property type="evidence" value="ECO:0007669"/>
    <property type="project" value="TreeGrafter"/>
</dbReference>
<dbReference type="Pfam" id="PF00483">
    <property type="entry name" value="NTP_transferase"/>
    <property type="match status" value="1"/>
</dbReference>
<evidence type="ECO:0000313" key="11">
    <source>
        <dbReference type="EMBL" id="PWG02113.1"/>
    </source>
</evidence>
<dbReference type="GO" id="GO:0000271">
    <property type="term" value="P:polysaccharide biosynthetic process"/>
    <property type="evidence" value="ECO:0007669"/>
    <property type="project" value="InterPro"/>
</dbReference>
<evidence type="ECO:0000259" key="9">
    <source>
        <dbReference type="Pfam" id="PF00483"/>
    </source>
</evidence>
<keyword evidence="3 11" id="KW-0808">Transferase</keyword>
<dbReference type="InterPro" id="IPR049577">
    <property type="entry name" value="GMPP_N"/>
</dbReference>
<dbReference type="AlphaFoldDB" id="A0A2U2J1A2"/>
<dbReference type="InterPro" id="IPR006375">
    <property type="entry name" value="Man1P_GuaTrfase/Man6P_Isoase"/>
</dbReference>
<accession>A0A2U2J1A2</accession>
<evidence type="ECO:0000256" key="2">
    <source>
        <dbReference type="ARBA" id="ARBA00012387"/>
    </source>
</evidence>
<dbReference type="OrthoDB" id="9806359at2"/>
<dbReference type="Gene3D" id="3.90.550.10">
    <property type="entry name" value="Spore Coat Polysaccharide Biosynthesis Protein SpsA, Chain A"/>
    <property type="match status" value="1"/>
</dbReference>
<dbReference type="InterPro" id="IPR054566">
    <property type="entry name" value="ManC/GMP-like_b-helix"/>
</dbReference>
<dbReference type="NCBIfam" id="TIGR01479">
    <property type="entry name" value="GMP_PMI"/>
    <property type="match status" value="1"/>
</dbReference>
<keyword evidence="12" id="KW-1185">Reference proteome</keyword>
<comment type="caution">
    <text evidence="11">The sequence shown here is derived from an EMBL/GenBank/DDBJ whole genome shotgun (WGS) entry which is preliminary data.</text>
</comment>
<dbReference type="GO" id="GO:0005525">
    <property type="term" value="F:GTP binding"/>
    <property type="evidence" value="ECO:0007669"/>
    <property type="project" value="UniProtKB-KW"/>
</dbReference>
<gene>
    <name evidence="11" type="ORF">DF286_03950</name>
</gene>
<comment type="similarity">
    <text evidence="1 8">Belongs to the mannose-6-phosphate isomerase type 2 family.</text>
</comment>
<dbReference type="InterPro" id="IPR051161">
    <property type="entry name" value="Mannose-6P_isomerase_type2"/>
</dbReference>
<dbReference type="InterPro" id="IPR029044">
    <property type="entry name" value="Nucleotide-diphossugar_trans"/>
</dbReference>
<proteinExistence type="inferred from homology"/>
<keyword evidence="4 11" id="KW-0548">Nucleotidyltransferase</keyword>
<feature type="domain" description="Nucleotidyl transferase" evidence="9">
    <location>
        <begin position="8"/>
        <end position="286"/>
    </location>
</feature>
<protein>
    <recommendedName>
        <fullName evidence="2">mannose-1-phosphate guanylyltransferase</fullName>
        <ecNumber evidence="2">2.7.7.13</ecNumber>
    </recommendedName>
</protein>
<keyword evidence="11" id="KW-0413">Isomerase</keyword>
<feature type="domain" description="MannoseP isomerase/GMP-like beta-helix" evidence="10">
    <location>
        <begin position="293"/>
        <end position="344"/>
    </location>
</feature>
<keyword evidence="5" id="KW-0547">Nucleotide-binding</keyword>
<dbReference type="PANTHER" id="PTHR46390:SF1">
    <property type="entry name" value="MANNOSE-1-PHOSPHATE GUANYLYLTRANSFERASE"/>
    <property type="match status" value="1"/>
</dbReference>
<keyword evidence="6" id="KW-0342">GTP-binding</keyword>
<evidence type="ECO:0000256" key="3">
    <source>
        <dbReference type="ARBA" id="ARBA00022679"/>
    </source>
</evidence>
<evidence type="ECO:0000259" key="10">
    <source>
        <dbReference type="Pfam" id="PF22640"/>
    </source>
</evidence>
<evidence type="ECO:0000313" key="12">
    <source>
        <dbReference type="Proteomes" id="UP000245916"/>
    </source>
</evidence>
<name>A0A2U2J1A2_9SPHN</name>
<evidence type="ECO:0000256" key="4">
    <source>
        <dbReference type="ARBA" id="ARBA00022695"/>
    </source>
</evidence>
<evidence type="ECO:0000256" key="5">
    <source>
        <dbReference type="ARBA" id="ARBA00022741"/>
    </source>
</evidence>
<dbReference type="FunFam" id="3.90.550.10:FF:000046">
    <property type="entry name" value="Mannose-1-phosphate guanylyltransferase (GDP)"/>
    <property type="match status" value="1"/>
</dbReference>
<organism evidence="11 12">
    <name type="scientific">Allosphingosinicella humi</name>
    <dbReference type="NCBI Taxonomy" id="2068657"/>
    <lineage>
        <taxon>Bacteria</taxon>
        <taxon>Pseudomonadati</taxon>
        <taxon>Pseudomonadota</taxon>
        <taxon>Alphaproteobacteria</taxon>
        <taxon>Sphingomonadales</taxon>
        <taxon>Sphingomonadaceae</taxon>
        <taxon>Allosphingosinicella</taxon>
    </lineage>
</organism>
<dbReference type="PANTHER" id="PTHR46390">
    <property type="entry name" value="MANNOSE-1-PHOSPHATE GUANYLYLTRANSFERASE"/>
    <property type="match status" value="1"/>
</dbReference>